<keyword evidence="3" id="KW-1185">Reference proteome</keyword>
<dbReference type="Proteomes" id="UP000271889">
    <property type="component" value="Unassembled WGS sequence"/>
</dbReference>
<evidence type="ECO:0000313" key="2">
    <source>
        <dbReference type="EMBL" id="VDN36039.1"/>
    </source>
</evidence>
<feature type="coiled-coil region" evidence="1">
    <location>
        <begin position="29"/>
        <end position="63"/>
    </location>
</feature>
<protein>
    <submittedName>
        <fullName evidence="2">Uncharacterized protein</fullName>
    </submittedName>
</protein>
<dbReference type="AlphaFoldDB" id="A0A3P7R495"/>
<dbReference type="EMBL" id="UYRV01128313">
    <property type="protein sequence ID" value="VDN36039.1"/>
    <property type="molecule type" value="Genomic_DNA"/>
</dbReference>
<keyword evidence="1" id="KW-0175">Coiled coil</keyword>
<sequence>MFIIEQVLIEREEGDEFAKKEEELRRNHILDHDDKVHELLAELQQLQAERDEEVRMLRAELNDEHQMRIELTSIVQSTKTDLDLARNAAAIKHSESIALRR</sequence>
<gene>
    <name evidence="2" type="ORF">CGOC_LOCUS13102</name>
</gene>
<proteinExistence type="predicted"/>
<accession>A0A3P7R495</accession>
<evidence type="ECO:0000313" key="3">
    <source>
        <dbReference type="Proteomes" id="UP000271889"/>
    </source>
</evidence>
<dbReference type="OrthoDB" id="5860291at2759"/>
<evidence type="ECO:0000256" key="1">
    <source>
        <dbReference type="SAM" id="Coils"/>
    </source>
</evidence>
<organism evidence="2 3">
    <name type="scientific">Cylicostephanus goldi</name>
    <name type="common">Nematode worm</name>
    <dbReference type="NCBI Taxonomy" id="71465"/>
    <lineage>
        <taxon>Eukaryota</taxon>
        <taxon>Metazoa</taxon>
        <taxon>Ecdysozoa</taxon>
        <taxon>Nematoda</taxon>
        <taxon>Chromadorea</taxon>
        <taxon>Rhabditida</taxon>
        <taxon>Rhabditina</taxon>
        <taxon>Rhabditomorpha</taxon>
        <taxon>Strongyloidea</taxon>
        <taxon>Strongylidae</taxon>
        <taxon>Cylicostephanus</taxon>
    </lineage>
</organism>
<name>A0A3P7R495_CYLGO</name>
<reference evidence="2 3" key="1">
    <citation type="submission" date="2018-11" db="EMBL/GenBank/DDBJ databases">
        <authorList>
            <consortium name="Pathogen Informatics"/>
        </authorList>
    </citation>
    <scope>NUCLEOTIDE SEQUENCE [LARGE SCALE GENOMIC DNA]</scope>
</reference>